<evidence type="ECO:0000313" key="2">
    <source>
        <dbReference type="EMBL" id="VBA39286.1"/>
    </source>
</evidence>
<dbReference type="EMBL" id="UPHQ01000113">
    <property type="protein sequence ID" value="VBA39286.1"/>
    <property type="molecule type" value="Genomic_DNA"/>
</dbReference>
<accession>A0A498Q090</accession>
<evidence type="ECO:0000313" key="3">
    <source>
        <dbReference type="Proteomes" id="UP000267289"/>
    </source>
</evidence>
<evidence type="ECO:0000256" key="1">
    <source>
        <dbReference type="SAM" id="MobiDB-lite"/>
    </source>
</evidence>
<keyword evidence="3" id="KW-1185">Reference proteome</keyword>
<name>A0A498Q090_9MYCO</name>
<gene>
    <name evidence="2" type="ORF">LAUMK13_02511</name>
</gene>
<proteinExistence type="predicted"/>
<dbReference type="Proteomes" id="UP000267289">
    <property type="component" value="Unassembled WGS sequence"/>
</dbReference>
<dbReference type="AlphaFoldDB" id="A0A498Q090"/>
<reference evidence="2 3" key="1">
    <citation type="submission" date="2018-09" db="EMBL/GenBank/DDBJ databases">
        <authorList>
            <person name="Tagini F."/>
        </authorList>
    </citation>
    <scope>NUCLEOTIDE SEQUENCE [LARGE SCALE GENOMIC DNA]</scope>
    <source>
        <strain evidence="2 3">MK13</strain>
    </source>
</reference>
<protein>
    <submittedName>
        <fullName evidence="2">Uncharacterized protein</fullName>
    </submittedName>
</protein>
<organism evidence="2 3">
    <name type="scientific">Mycobacterium innocens</name>
    <dbReference type="NCBI Taxonomy" id="2341083"/>
    <lineage>
        <taxon>Bacteria</taxon>
        <taxon>Bacillati</taxon>
        <taxon>Actinomycetota</taxon>
        <taxon>Actinomycetes</taxon>
        <taxon>Mycobacteriales</taxon>
        <taxon>Mycobacteriaceae</taxon>
        <taxon>Mycobacterium</taxon>
    </lineage>
</organism>
<sequence>MAGSIGAGLLSDFAALPPEINSGYVQRPRIGAPDGRRGGVGPPCG</sequence>
<feature type="region of interest" description="Disordered" evidence="1">
    <location>
        <begin position="24"/>
        <end position="45"/>
    </location>
</feature>